<dbReference type="EMBL" id="JAYMGO010000025">
    <property type="protein sequence ID" value="KAL1247462.1"/>
    <property type="molecule type" value="Genomic_DNA"/>
</dbReference>
<proteinExistence type="predicted"/>
<name>A0ABR3L3R3_9TELE</name>
<protein>
    <submittedName>
        <fullName evidence="1">Uncharacterized protein</fullName>
    </submittedName>
</protein>
<dbReference type="Proteomes" id="UP001558613">
    <property type="component" value="Unassembled WGS sequence"/>
</dbReference>
<gene>
    <name evidence="1" type="ORF">QQF64_022838</name>
</gene>
<organism evidence="1 2">
    <name type="scientific">Cirrhinus molitorella</name>
    <name type="common">mud carp</name>
    <dbReference type="NCBI Taxonomy" id="172907"/>
    <lineage>
        <taxon>Eukaryota</taxon>
        <taxon>Metazoa</taxon>
        <taxon>Chordata</taxon>
        <taxon>Craniata</taxon>
        <taxon>Vertebrata</taxon>
        <taxon>Euteleostomi</taxon>
        <taxon>Actinopterygii</taxon>
        <taxon>Neopterygii</taxon>
        <taxon>Teleostei</taxon>
        <taxon>Ostariophysi</taxon>
        <taxon>Cypriniformes</taxon>
        <taxon>Cyprinidae</taxon>
        <taxon>Labeoninae</taxon>
        <taxon>Labeonini</taxon>
        <taxon>Cirrhinus</taxon>
    </lineage>
</organism>
<reference evidence="1 2" key="1">
    <citation type="submission" date="2023-09" db="EMBL/GenBank/DDBJ databases">
        <authorList>
            <person name="Wang M."/>
        </authorList>
    </citation>
    <scope>NUCLEOTIDE SEQUENCE [LARGE SCALE GENOMIC DNA]</scope>
    <source>
        <strain evidence="1">GT-2023</strain>
        <tissue evidence="1">Liver</tissue>
    </source>
</reference>
<sequence length="111" mass="12158">MFGSYLQEIAFDEITLLGQSLKVMAGPLNSLECPPTRGLPLILSRTRQGTRKVDREGPMELGGLAAWPSLWDVCNHHCGMLVCTLVLLCPFRDHGSVLNAGQLPPCLEELI</sequence>
<keyword evidence="2" id="KW-1185">Reference proteome</keyword>
<evidence type="ECO:0000313" key="1">
    <source>
        <dbReference type="EMBL" id="KAL1247462.1"/>
    </source>
</evidence>
<comment type="caution">
    <text evidence="1">The sequence shown here is derived from an EMBL/GenBank/DDBJ whole genome shotgun (WGS) entry which is preliminary data.</text>
</comment>
<accession>A0ABR3L3R3</accession>
<evidence type="ECO:0000313" key="2">
    <source>
        <dbReference type="Proteomes" id="UP001558613"/>
    </source>
</evidence>